<dbReference type="Ensembl" id="ENSLLET00000032602.1">
    <property type="protein sequence ID" value="ENSLLEP00000031392.1"/>
    <property type="gene ID" value="ENSLLEG00000019901.1"/>
</dbReference>
<dbReference type="OrthoDB" id="2865258at2759"/>
<evidence type="ECO:0000313" key="2">
    <source>
        <dbReference type="Ensembl" id="ENSLLEP00000031392.1"/>
    </source>
</evidence>
<reference evidence="2" key="1">
    <citation type="submission" date="2025-08" db="UniProtKB">
        <authorList>
            <consortium name="Ensembl"/>
        </authorList>
    </citation>
    <scope>IDENTIFICATION</scope>
</reference>
<sequence length="178" mass="20133">MQTGCLSFRQPYAGLVLNGVKTIETRWRPLLADYKNSTLAVHIAVKDWEGQDWQHILQHRHGMSPAHIQHLLHTGEQYGRGVIAGLVDIGETWQHVDSGSTEETLELEIKALLKDLEQKYLTVVSNPRWLLKPIQQGEAKMCGKSSFLRNTSHDCDTTPYIYVNGTTSQLQIIQITSL</sequence>
<evidence type="ECO:0000259" key="1">
    <source>
        <dbReference type="SMART" id="SM01022"/>
    </source>
</evidence>
<dbReference type="InterPro" id="IPR015947">
    <property type="entry name" value="PUA-like_sf"/>
</dbReference>
<dbReference type="AlphaFoldDB" id="A0A8C5WE18"/>
<proteinExistence type="predicted"/>
<dbReference type="SMART" id="SM01022">
    <property type="entry name" value="ASCH"/>
    <property type="match status" value="1"/>
</dbReference>
<name>A0A8C5WE18_9ANUR</name>
<dbReference type="SUPFAM" id="SSF88697">
    <property type="entry name" value="PUA domain-like"/>
    <property type="match status" value="1"/>
</dbReference>
<dbReference type="PANTHER" id="PTHR31666:SF0">
    <property type="entry name" value="PROTEIN EOLA1-RELATED"/>
    <property type="match status" value="1"/>
</dbReference>
<dbReference type="Gene3D" id="2.30.130.30">
    <property type="entry name" value="Hypothetical protein"/>
    <property type="match status" value="1"/>
</dbReference>
<reference evidence="2" key="2">
    <citation type="submission" date="2025-09" db="UniProtKB">
        <authorList>
            <consortium name="Ensembl"/>
        </authorList>
    </citation>
    <scope>IDENTIFICATION</scope>
</reference>
<protein>
    <recommendedName>
        <fullName evidence="1">ASCH domain-containing protein</fullName>
    </recommendedName>
</protein>
<dbReference type="Proteomes" id="UP000694569">
    <property type="component" value="Unplaced"/>
</dbReference>
<evidence type="ECO:0000313" key="3">
    <source>
        <dbReference type="Proteomes" id="UP000694569"/>
    </source>
</evidence>
<dbReference type="GeneTree" id="ENSGT00390000012182"/>
<feature type="domain" description="ASCH" evidence="1">
    <location>
        <begin position="6"/>
        <end position="109"/>
    </location>
</feature>
<dbReference type="InterPro" id="IPR007374">
    <property type="entry name" value="ASCH_domain"/>
</dbReference>
<keyword evidence="3" id="KW-1185">Reference proteome</keyword>
<organism evidence="2 3">
    <name type="scientific">Leptobrachium leishanense</name>
    <name type="common">Leishan spiny toad</name>
    <dbReference type="NCBI Taxonomy" id="445787"/>
    <lineage>
        <taxon>Eukaryota</taxon>
        <taxon>Metazoa</taxon>
        <taxon>Chordata</taxon>
        <taxon>Craniata</taxon>
        <taxon>Vertebrata</taxon>
        <taxon>Euteleostomi</taxon>
        <taxon>Amphibia</taxon>
        <taxon>Batrachia</taxon>
        <taxon>Anura</taxon>
        <taxon>Pelobatoidea</taxon>
        <taxon>Megophryidae</taxon>
        <taxon>Leptobrachium</taxon>
    </lineage>
</organism>
<dbReference type="InterPro" id="IPR033615">
    <property type="entry name" value="EOLA1/EOLA2"/>
</dbReference>
<dbReference type="PANTHER" id="PTHR31666">
    <property type="entry name" value="PROTEIN CXORF40A-RELATED"/>
    <property type="match status" value="1"/>
</dbReference>
<accession>A0A8C5WE18</accession>